<organism evidence="1 2">
    <name type="scientific">Klebsiella phage NJR15</name>
    <dbReference type="NCBI Taxonomy" id="2301687"/>
    <lineage>
        <taxon>Viruses</taxon>
        <taxon>Duplodnaviria</taxon>
        <taxon>Heunggongvirae</taxon>
        <taxon>Uroviricota</taxon>
        <taxon>Caudoviricetes</taxon>
        <taxon>Drexlerviridae</taxon>
        <taxon>Webervirus</taxon>
        <taxon>Webervirus TAH8</taxon>
    </lineage>
</organism>
<evidence type="ECO:0000313" key="2">
    <source>
        <dbReference type="Proteomes" id="UP000264210"/>
    </source>
</evidence>
<dbReference type="EMBL" id="MH633487">
    <property type="protein sequence ID" value="AXQ68139.1"/>
    <property type="molecule type" value="Genomic_DNA"/>
</dbReference>
<reference evidence="2" key="1">
    <citation type="submission" date="2018-07" db="EMBL/GenBank/DDBJ databases">
        <authorList>
            <person name="Hao G."/>
            <person name="Wang H."/>
            <person name="Zhu J."/>
            <person name="Yang X."/>
        </authorList>
    </citation>
    <scope>NUCLEOTIDE SEQUENCE [LARGE SCALE GENOMIC DNA]</scope>
</reference>
<dbReference type="Proteomes" id="UP000264210">
    <property type="component" value="Genome"/>
</dbReference>
<name>A0A385EBS1_9CAUD</name>
<sequence length="91" mass="10411">MQGDRIMQQFKSRGKVYNLPDTATHAAPGVCVGLYFMDGGKWFFIGDLVTDDVKPLFCGKHRGFFDHDIVELKPKRNPFAFWNKIKGAIFK</sequence>
<evidence type="ECO:0000313" key="1">
    <source>
        <dbReference type="EMBL" id="AXQ68139.1"/>
    </source>
</evidence>
<proteinExistence type="predicted"/>
<gene>
    <name evidence="1" type="ORF">NJR15_010</name>
</gene>
<accession>A0A385EBS1</accession>
<protein>
    <submittedName>
        <fullName evidence="1">Uncharacterized protein</fullName>
    </submittedName>
</protein>